<organism evidence="1 2">
    <name type="scientific">Zosterops borbonicus</name>
    <dbReference type="NCBI Taxonomy" id="364589"/>
    <lineage>
        <taxon>Eukaryota</taxon>
        <taxon>Metazoa</taxon>
        <taxon>Chordata</taxon>
        <taxon>Craniata</taxon>
        <taxon>Vertebrata</taxon>
        <taxon>Euteleostomi</taxon>
        <taxon>Archelosauria</taxon>
        <taxon>Archosauria</taxon>
        <taxon>Dinosauria</taxon>
        <taxon>Saurischia</taxon>
        <taxon>Theropoda</taxon>
        <taxon>Coelurosauria</taxon>
        <taxon>Aves</taxon>
        <taxon>Neognathae</taxon>
        <taxon>Neoaves</taxon>
        <taxon>Telluraves</taxon>
        <taxon>Australaves</taxon>
        <taxon>Passeriformes</taxon>
        <taxon>Sylvioidea</taxon>
        <taxon>Zosteropidae</taxon>
        <taxon>Zosterops</taxon>
    </lineage>
</organism>
<comment type="caution">
    <text evidence="1">The sequence shown here is derived from an EMBL/GenBank/DDBJ whole genome shotgun (WGS) entry which is preliminary data.</text>
</comment>
<evidence type="ECO:0000313" key="1">
    <source>
        <dbReference type="EMBL" id="TRZ11431.1"/>
    </source>
</evidence>
<dbReference type="AlphaFoldDB" id="A0A8K1LF22"/>
<reference evidence="1" key="1">
    <citation type="submission" date="2019-04" db="EMBL/GenBank/DDBJ databases">
        <title>Genome assembly of Zosterops borbonicus 15179.</title>
        <authorList>
            <person name="Leroy T."/>
            <person name="Anselmetti Y."/>
            <person name="Tilak M.-K."/>
            <person name="Nabholz B."/>
        </authorList>
    </citation>
    <scope>NUCLEOTIDE SEQUENCE</scope>
    <source>
        <strain evidence="1">HGM_15179</strain>
        <tissue evidence="1">Muscle</tissue>
    </source>
</reference>
<gene>
    <name evidence="1" type="ORF">HGM15179_015675</name>
</gene>
<name>A0A8K1LF22_9PASS</name>
<proteinExistence type="predicted"/>
<dbReference type="EMBL" id="SWJQ01000707">
    <property type="protein sequence ID" value="TRZ11431.1"/>
    <property type="molecule type" value="Genomic_DNA"/>
</dbReference>
<evidence type="ECO:0000313" key="2">
    <source>
        <dbReference type="Proteomes" id="UP000796761"/>
    </source>
</evidence>
<protein>
    <submittedName>
        <fullName evidence="1">Uncharacterized protein</fullName>
    </submittedName>
</protein>
<dbReference type="Proteomes" id="UP000796761">
    <property type="component" value="Unassembled WGS sequence"/>
</dbReference>
<sequence>MPCRFRCQDIKSEWFENTYKHLGLKNHSATLLDLPVNPWNTKESDMRKSPILDNKNYVSTKMVNDCILNQNVLHD</sequence>
<keyword evidence="2" id="KW-1185">Reference proteome</keyword>
<accession>A0A8K1LF22</accession>